<dbReference type="HAMAP" id="MF_00259">
    <property type="entry name" value="GcvT"/>
    <property type="match status" value="1"/>
</dbReference>
<dbReference type="GO" id="GO:0004047">
    <property type="term" value="F:aminomethyltransferase activity"/>
    <property type="evidence" value="ECO:0007669"/>
    <property type="project" value="UniProtKB-UniRule"/>
</dbReference>
<proteinExistence type="inferred from homology"/>
<dbReference type="NCBIfam" id="TIGR00528">
    <property type="entry name" value="gcvT"/>
    <property type="match status" value="1"/>
</dbReference>
<keyword evidence="3 7" id="KW-0032">Aminotransferase</keyword>
<evidence type="ECO:0000256" key="2">
    <source>
        <dbReference type="ARBA" id="ARBA00012616"/>
    </source>
</evidence>
<organism evidence="11 12">
    <name type="scientific">Sediminispirochaeta smaragdinae (strain DSM 11293 / JCM 15392 / SEBR 4228)</name>
    <name type="common">Spirochaeta smaragdinae</name>
    <dbReference type="NCBI Taxonomy" id="573413"/>
    <lineage>
        <taxon>Bacteria</taxon>
        <taxon>Pseudomonadati</taxon>
        <taxon>Spirochaetota</taxon>
        <taxon>Spirochaetia</taxon>
        <taxon>Spirochaetales</taxon>
        <taxon>Spirochaetaceae</taxon>
        <taxon>Sediminispirochaeta</taxon>
    </lineage>
</organism>
<evidence type="ECO:0000256" key="7">
    <source>
        <dbReference type="HAMAP-Rule" id="MF_00259"/>
    </source>
</evidence>
<dbReference type="InterPro" id="IPR029043">
    <property type="entry name" value="GcvT/YgfZ_C"/>
</dbReference>
<dbReference type="OrthoDB" id="9774591at2"/>
<dbReference type="Pfam" id="PF08669">
    <property type="entry name" value="GCV_T_C"/>
    <property type="match status" value="1"/>
</dbReference>
<dbReference type="STRING" id="573413.Spirs_2135"/>
<evidence type="ECO:0000313" key="11">
    <source>
        <dbReference type="EMBL" id="ADK81255.1"/>
    </source>
</evidence>
<dbReference type="FunFam" id="3.30.70.1400:FF:000001">
    <property type="entry name" value="Aminomethyltransferase"/>
    <property type="match status" value="1"/>
</dbReference>
<feature type="domain" description="GCVT N-terminal" evidence="9">
    <location>
        <begin position="8"/>
        <end position="271"/>
    </location>
</feature>
<comment type="function">
    <text evidence="7">The glycine cleavage system catalyzes the degradation of glycine.</text>
</comment>
<evidence type="ECO:0000256" key="3">
    <source>
        <dbReference type="ARBA" id="ARBA00022576"/>
    </source>
</evidence>
<dbReference type="RefSeq" id="WP_013254719.1">
    <property type="nucleotide sequence ID" value="NC_014364.1"/>
</dbReference>
<dbReference type="Gene3D" id="4.10.1250.10">
    <property type="entry name" value="Aminomethyltransferase fragment"/>
    <property type="match status" value="1"/>
</dbReference>
<dbReference type="Gene3D" id="3.30.1360.120">
    <property type="entry name" value="Probable tRNA modification gtpase trme, domain 1"/>
    <property type="match status" value="1"/>
</dbReference>
<dbReference type="Pfam" id="PF01571">
    <property type="entry name" value="GCV_T"/>
    <property type="match status" value="1"/>
</dbReference>
<evidence type="ECO:0000256" key="8">
    <source>
        <dbReference type="PIRSR" id="PIRSR006487-1"/>
    </source>
</evidence>
<keyword evidence="4 7" id="KW-0808">Transferase</keyword>
<evidence type="ECO:0000256" key="6">
    <source>
        <dbReference type="ARBA" id="ARBA00047665"/>
    </source>
</evidence>
<evidence type="ECO:0000256" key="4">
    <source>
        <dbReference type="ARBA" id="ARBA00022679"/>
    </source>
</evidence>
<dbReference type="FunFam" id="4.10.1250.10:FF:000001">
    <property type="entry name" value="Aminomethyltransferase"/>
    <property type="match status" value="1"/>
</dbReference>
<dbReference type="PANTHER" id="PTHR43757">
    <property type="entry name" value="AMINOMETHYLTRANSFERASE"/>
    <property type="match status" value="1"/>
</dbReference>
<dbReference type="Gene3D" id="2.40.30.110">
    <property type="entry name" value="Aminomethyltransferase beta-barrel domains"/>
    <property type="match status" value="1"/>
</dbReference>
<dbReference type="HOGENOM" id="CLU_007884_10_2_12"/>
<evidence type="ECO:0000259" key="10">
    <source>
        <dbReference type="Pfam" id="PF08669"/>
    </source>
</evidence>
<dbReference type="Gene3D" id="3.30.70.1400">
    <property type="entry name" value="Aminomethyltransferase beta-barrel domains"/>
    <property type="match status" value="1"/>
</dbReference>
<dbReference type="EC" id="2.1.2.10" evidence="2 7"/>
<dbReference type="GO" id="GO:0005960">
    <property type="term" value="C:glycine cleavage complex"/>
    <property type="evidence" value="ECO:0007669"/>
    <property type="project" value="InterPro"/>
</dbReference>
<dbReference type="InterPro" id="IPR022903">
    <property type="entry name" value="GcvT_bac"/>
</dbReference>
<dbReference type="PANTHER" id="PTHR43757:SF2">
    <property type="entry name" value="AMINOMETHYLTRANSFERASE, MITOCHONDRIAL"/>
    <property type="match status" value="1"/>
</dbReference>
<dbReference type="InterPro" id="IPR027266">
    <property type="entry name" value="TrmE/GcvT-like"/>
</dbReference>
<comment type="catalytic activity">
    <reaction evidence="6 7">
        <text>N(6)-[(R)-S(8)-aminomethyldihydrolipoyl]-L-lysyl-[protein] + (6S)-5,6,7,8-tetrahydrofolate = N(6)-[(R)-dihydrolipoyl]-L-lysyl-[protein] + (6R)-5,10-methylene-5,6,7,8-tetrahydrofolate + NH4(+)</text>
        <dbReference type="Rhea" id="RHEA:16945"/>
        <dbReference type="Rhea" id="RHEA-COMP:10475"/>
        <dbReference type="Rhea" id="RHEA-COMP:10492"/>
        <dbReference type="ChEBI" id="CHEBI:15636"/>
        <dbReference type="ChEBI" id="CHEBI:28938"/>
        <dbReference type="ChEBI" id="CHEBI:57453"/>
        <dbReference type="ChEBI" id="CHEBI:83100"/>
        <dbReference type="ChEBI" id="CHEBI:83143"/>
        <dbReference type="EC" id="2.1.2.10"/>
    </reaction>
</comment>
<protein>
    <recommendedName>
        <fullName evidence="2 7">Aminomethyltransferase</fullName>
        <ecNumber evidence="2 7">2.1.2.10</ecNumber>
    </recommendedName>
    <alternativeName>
        <fullName evidence="5 7">Glycine cleavage system T protein</fullName>
    </alternativeName>
</protein>
<dbReference type="GO" id="GO:0008483">
    <property type="term" value="F:transaminase activity"/>
    <property type="evidence" value="ECO:0007669"/>
    <property type="project" value="UniProtKB-KW"/>
</dbReference>
<name>E1R369_SEDSS</name>
<evidence type="ECO:0000259" key="9">
    <source>
        <dbReference type="Pfam" id="PF01571"/>
    </source>
</evidence>
<feature type="domain" description="Aminomethyltransferase C-terminal" evidence="10">
    <location>
        <begin position="291"/>
        <end position="370"/>
    </location>
</feature>
<dbReference type="InterPro" id="IPR006223">
    <property type="entry name" value="GcvT"/>
</dbReference>
<reference evidence="11 12" key="1">
    <citation type="journal article" date="2010" name="Stand. Genomic Sci.">
        <title>Complete genome sequence of Spirochaeta smaragdinae type strain (SEBR 4228).</title>
        <authorList>
            <person name="Mavromatis K."/>
            <person name="Yasawong M."/>
            <person name="Chertkov O."/>
            <person name="Lapidus A."/>
            <person name="Lucas S."/>
            <person name="Nolan M."/>
            <person name="Del Rio T.G."/>
            <person name="Tice H."/>
            <person name="Cheng J.F."/>
            <person name="Pitluck S."/>
            <person name="Liolios K."/>
            <person name="Ivanova N."/>
            <person name="Tapia R."/>
            <person name="Han C."/>
            <person name="Bruce D."/>
            <person name="Goodwin L."/>
            <person name="Pati A."/>
            <person name="Chen A."/>
            <person name="Palaniappan K."/>
            <person name="Land M."/>
            <person name="Hauser L."/>
            <person name="Chang Y.J."/>
            <person name="Jeffries C.D."/>
            <person name="Detter J.C."/>
            <person name="Rohde M."/>
            <person name="Brambilla E."/>
            <person name="Spring S."/>
            <person name="Goker M."/>
            <person name="Sikorski J."/>
            <person name="Woyke T."/>
            <person name="Bristow J."/>
            <person name="Eisen J.A."/>
            <person name="Markowitz V."/>
            <person name="Hugenholtz P."/>
            <person name="Klenk H.P."/>
            <person name="Kyrpides N.C."/>
        </authorList>
    </citation>
    <scope>NUCLEOTIDE SEQUENCE [LARGE SCALE GENOMIC DNA]</scope>
    <source>
        <strain evidence="12">DSM 11293 / JCM 15392 / SEBR 4228</strain>
    </source>
</reference>
<evidence type="ECO:0000313" key="12">
    <source>
        <dbReference type="Proteomes" id="UP000002318"/>
    </source>
</evidence>
<feature type="binding site" evidence="8">
    <location>
        <position position="204"/>
    </location>
    <ligand>
        <name>substrate</name>
    </ligand>
</feature>
<dbReference type="EMBL" id="CP002116">
    <property type="protein sequence ID" value="ADK81255.1"/>
    <property type="molecule type" value="Genomic_DNA"/>
</dbReference>
<sequence>MLKRTPLYDVYKQYDGVKLIDFGGWELPVQFETGIIAEHMAVRKNAGLFDVSHMGEIMVEGPRAVEFVDYLVTNDISKMNDGKCLYALMCRPDGGVVDDLMIYRLSAEKILIVANAANVEKDFVWISSANPWMQRESDKPKVSNQSDRYAQIAFQGPKANDYFRELLGQAVDEITFFRFRTDIPVAGKSCIISRTGYTGEDGFEIYCNADDAADIWTFILDKTKERGVLPCGLGARDTLRFEAKLPLYGHELSDTISPLEANLSFFVKFDKHSDFCGKSALLKQKEKGIPRSLRGCEMVDKGVPREGYKVFLGDREIGYVTSGTKSPMLDSFLGLVLIERGIGLEIGDEIEIEIGKKKKRARLAKTPFYKNTGKK</sequence>
<dbReference type="InterPro" id="IPR006222">
    <property type="entry name" value="GCVT_N"/>
</dbReference>
<keyword evidence="12" id="KW-1185">Reference proteome</keyword>
<comment type="similarity">
    <text evidence="1 7">Belongs to the GcvT family.</text>
</comment>
<dbReference type="GO" id="GO:0019464">
    <property type="term" value="P:glycine decarboxylation via glycine cleavage system"/>
    <property type="evidence" value="ECO:0007669"/>
    <property type="project" value="UniProtKB-UniRule"/>
</dbReference>
<dbReference type="SUPFAM" id="SSF103025">
    <property type="entry name" value="Folate-binding domain"/>
    <property type="match status" value="1"/>
</dbReference>
<dbReference type="Proteomes" id="UP000002318">
    <property type="component" value="Chromosome"/>
</dbReference>
<gene>
    <name evidence="7" type="primary">gcvT</name>
    <name evidence="11" type="ordered locus">Spirs_2135</name>
</gene>
<dbReference type="AlphaFoldDB" id="E1R369"/>
<accession>E1R369</accession>
<dbReference type="InterPro" id="IPR028896">
    <property type="entry name" value="GcvT/YgfZ/DmdA"/>
</dbReference>
<dbReference type="SUPFAM" id="SSF101790">
    <property type="entry name" value="Aminomethyltransferase beta-barrel domain"/>
    <property type="match status" value="1"/>
</dbReference>
<dbReference type="GO" id="GO:0005829">
    <property type="term" value="C:cytosol"/>
    <property type="evidence" value="ECO:0007669"/>
    <property type="project" value="TreeGrafter"/>
</dbReference>
<dbReference type="NCBIfam" id="NF001567">
    <property type="entry name" value="PRK00389.1"/>
    <property type="match status" value="1"/>
</dbReference>
<dbReference type="InterPro" id="IPR013977">
    <property type="entry name" value="GcvT_C"/>
</dbReference>
<evidence type="ECO:0000256" key="5">
    <source>
        <dbReference type="ARBA" id="ARBA00031395"/>
    </source>
</evidence>
<dbReference type="eggNOG" id="COG0404">
    <property type="taxonomic scope" value="Bacteria"/>
</dbReference>
<evidence type="ECO:0000256" key="1">
    <source>
        <dbReference type="ARBA" id="ARBA00008609"/>
    </source>
</evidence>
<dbReference type="KEGG" id="ssm:Spirs_2135"/>
<dbReference type="PIRSF" id="PIRSF006487">
    <property type="entry name" value="GcvT"/>
    <property type="match status" value="1"/>
</dbReference>
<comment type="subunit">
    <text evidence="7">The glycine cleavage system is composed of four proteins: P, T, L and H.</text>
</comment>